<dbReference type="PANTHER" id="PTHR24123:SF33">
    <property type="entry name" value="PROTEIN HOS4"/>
    <property type="match status" value="1"/>
</dbReference>
<evidence type="ECO:0000313" key="4">
    <source>
        <dbReference type="EMBL" id="OHE94082.1"/>
    </source>
</evidence>
<sequence length="786" mass="87128">MSLLDPVVDPSNFRIQLPAELYLDIAEWLGKELQETTKPMYSATTDDDDDDEVVRDLTRIGTIISKVREMHPTMAMLNAGMVNKYYHQTITGITLRWDATSENPRAIYHAAVHNHANLLRQALEQPGAKPDFTPYGHRLPSWTPLMVAASKGYAQVVDLLLQKGANAALSFACKASAKWKPRPFVQNLESMPEHSLNEDLLDKPTPLHAAMLAPQNALVMSKNIIASLPPRFLSKIADPAGLFLAVAVAQNHLELVDMLINRGADFDHGGLTIHEMSLPVLHHAISGEMVLKLTLSGAPLQTPPQVGLNALHAVCLRQTDCSTAIRELVRQGVNVNEATAGADQRPALLVSHPALLGRIPQTALSLACRQLNVAHIQTLLELGAHPLGACPGIKSSENMNNGEFFMVTPLHDVFLPDDSASNLQARSPGGLGLAMKAAVHLLLSHPMGSHALSCYGNVRLGQPDVDVMAKISQRYWVDASILEVPDFGDYTPLQLFFIHPFVDDPDIPQAMFDLSEDGTEQINSVIEPYYTTPLLALLGHRFNHALGDANFYRPRLVEWILQHGADPNIADREGLTPLHYAVFWLDARAVELLIQYGARVDPKDELKVIEVLFGRVYSKEHQNNRVVHRSAWKQMVKLVDEHAPTMHGVRSCIKRWQPDTPLPACTFPHFEAKFSHAAADLMRDDAVHPQIVARWGGLYDGLRGDADDRRRRIFVALVQVPRVLPFAKPKVTYSERYSHGFAPRIGTIRYSVMDWAMATDQNAWFLHEIERLGGRMGVQLPTVGGS</sequence>
<dbReference type="PANTHER" id="PTHR24123">
    <property type="entry name" value="ANKYRIN REPEAT-CONTAINING"/>
    <property type="match status" value="1"/>
</dbReference>
<keyword evidence="5" id="KW-1185">Reference proteome</keyword>
<dbReference type="InterPro" id="IPR051165">
    <property type="entry name" value="Multifunctional_ANK_Repeat"/>
</dbReference>
<dbReference type="SMART" id="SM00248">
    <property type="entry name" value="ANK"/>
    <property type="match status" value="8"/>
</dbReference>
<dbReference type="OrthoDB" id="341259at2759"/>
<evidence type="ECO:0000256" key="2">
    <source>
        <dbReference type="ARBA" id="ARBA00023043"/>
    </source>
</evidence>
<feature type="repeat" description="ANK" evidence="3">
    <location>
        <begin position="140"/>
        <end position="166"/>
    </location>
</feature>
<dbReference type="Pfam" id="PF13637">
    <property type="entry name" value="Ank_4"/>
    <property type="match status" value="1"/>
</dbReference>
<name>A0A1G4AYG5_9PEZI</name>
<dbReference type="PROSITE" id="PS50297">
    <property type="entry name" value="ANK_REP_REGION"/>
    <property type="match status" value="2"/>
</dbReference>
<evidence type="ECO:0008006" key="6">
    <source>
        <dbReference type="Google" id="ProtNLM"/>
    </source>
</evidence>
<dbReference type="Gene3D" id="1.25.40.20">
    <property type="entry name" value="Ankyrin repeat-containing domain"/>
    <property type="match status" value="3"/>
</dbReference>
<evidence type="ECO:0000256" key="1">
    <source>
        <dbReference type="ARBA" id="ARBA00022737"/>
    </source>
</evidence>
<accession>A0A1G4AYG5</accession>
<gene>
    <name evidence="4" type="ORF">CORC01_10657</name>
</gene>
<dbReference type="AlphaFoldDB" id="A0A1G4AYG5"/>
<dbReference type="PROSITE" id="PS50088">
    <property type="entry name" value="ANK_REPEAT"/>
    <property type="match status" value="2"/>
</dbReference>
<dbReference type="InterPro" id="IPR036770">
    <property type="entry name" value="Ankyrin_rpt-contain_sf"/>
</dbReference>
<reference evidence="4 5" key="1">
    <citation type="submission" date="2016-09" db="EMBL/GenBank/DDBJ databases">
        <authorList>
            <person name="Capua I."/>
            <person name="De Benedictis P."/>
            <person name="Joannis T."/>
            <person name="Lombin L.H."/>
            <person name="Cattoli G."/>
        </authorList>
    </citation>
    <scope>NUCLEOTIDE SEQUENCE [LARGE SCALE GENOMIC DNA]</scope>
    <source>
        <strain evidence="4 5">IMI 309357</strain>
    </source>
</reference>
<dbReference type="SUPFAM" id="SSF48403">
    <property type="entry name" value="Ankyrin repeat"/>
    <property type="match status" value="1"/>
</dbReference>
<organism evidence="4 5">
    <name type="scientific">Colletotrichum orchidophilum</name>
    <dbReference type="NCBI Taxonomy" id="1209926"/>
    <lineage>
        <taxon>Eukaryota</taxon>
        <taxon>Fungi</taxon>
        <taxon>Dikarya</taxon>
        <taxon>Ascomycota</taxon>
        <taxon>Pezizomycotina</taxon>
        <taxon>Sordariomycetes</taxon>
        <taxon>Hypocreomycetidae</taxon>
        <taxon>Glomerellales</taxon>
        <taxon>Glomerellaceae</taxon>
        <taxon>Colletotrichum</taxon>
    </lineage>
</organism>
<dbReference type="STRING" id="1209926.A0A1G4AYG5"/>
<dbReference type="GeneID" id="34563794"/>
<evidence type="ECO:0000313" key="5">
    <source>
        <dbReference type="Proteomes" id="UP000176998"/>
    </source>
</evidence>
<keyword evidence="1" id="KW-0677">Repeat</keyword>
<feature type="repeat" description="ANK" evidence="3">
    <location>
        <begin position="573"/>
        <end position="605"/>
    </location>
</feature>
<dbReference type="InterPro" id="IPR002110">
    <property type="entry name" value="Ankyrin_rpt"/>
</dbReference>
<dbReference type="EMBL" id="MJBS01000107">
    <property type="protein sequence ID" value="OHE94082.1"/>
    <property type="molecule type" value="Genomic_DNA"/>
</dbReference>
<dbReference type="RefSeq" id="XP_022471246.1">
    <property type="nucleotide sequence ID" value="XM_022622284.1"/>
</dbReference>
<proteinExistence type="predicted"/>
<comment type="caution">
    <text evidence="4">The sequence shown here is derived from an EMBL/GenBank/DDBJ whole genome shotgun (WGS) entry which is preliminary data.</text>
</comment>
<keyword evidence="2 3" id="KW-0040">ANK repeat</keyword>
<dbReference type="Pfam" id="PF12796">
    <property type="entry name" value="Ank_2"/>
    <property type="match status" value="1"/>
</dbReference>
<protein>
    <recommendedName>
        <fullName evidence="6">Ankyrin repeat protein</fullName>
    </recommendedName>
</protein>
<dbReference type="Proteomes" id="UP000176998">
    <property type="component" value="Unassembled WGS sequence"/>
</dbReference>
<evidence type="ECO:0000256" key="3">
    <source>
        <dbReference type="PROSITE-ProRule" id="PRU00023"/>
    </source>
</evidence>